<accession>A0A162R111</accession>
<reference evidence="1 2" key="1">
    <citation type="submission" date="2016-04" db="EMBL/GenBank/DDBJ databases">
        <title>Genome sequence of Clostridium magnum DSM 2767.</title>
        <authorList>
            <person name="Poehlein A."/>
            <person name="Uhlig R."/>
            <person name="Fischer R."/>
            <person name="Bahl H."/>
            <person name="Daniel R."/>
        </authorList>
    </citation>
    <scope>NUCLEOTIDE SEQUENCE [LARGE SCALE GENOMIC DNA]</scope>
    <source>
        <strain evidence="1 2">DSM 2767</strain>
    </source>
</reference>
<gene>
    <name evidence="1" type="ORF">CLMAG_54790</name>
</gene>
<dbReference type="RefSeq" id="WP_066629839.1">
    <property type="nucleotide sequence ID" value="NZ_FQXL01000041.1"/>
</dbReference>
<dbReference type="Proteomes" id="UP000076603">
    <property type="component" value="Unassembled WGS sequence"/>
</dbReference>
<dbReference type="AlphaFoldDB" id="A0A162R111"/>
<sequence>MFEMTTLEKVYKYFYEENLNPNDMSKSNLYTILERFDAQEFETNFIQSLSKADNIHSEQLFIKSEADAAVVRRPRYLPQHGMYKHNFIEFTYVYNGLCKFIQSNEKEITLKEGNLLQMIALSFILW</sequence>
<dbReference type="EMBL" id="LWAE01000010">
    <property type="protein sequence ID" value="KZL89261.1"/>
    <property type="molecule type" value="Genomic_DNA"/>
</dbReference>
<dbReference type="STRING" id="1121326.CLMAG_54790"/>
<dbReference type="OrthoDB" id="9816335at2"/>
<evidence type="ECO:0000313" key="1">
    <source>
        <dbReference type="EMBL" id="KZL89261.1"/>
    </source>
</evidence>
<organism evidence="1 2">
    <name type="scientific">Clostridium magnum DSM 2767</name>
    <dbReference type="NCBI Taxonomy" id="1121326"/>
    <lineage>
        <taxon>Bacteria</taxon>
        <taxon>Bacillati</taxon>
        <taxon>Bacillota</taxon>
        <taxon>Clostridia</taxon>
        <taxon>Eubacteriales</taxon>
        <taxon>Clostridiaceae</taxon>
        <taxon>Clostridium</taxon>
    </lineage>
</organism>
<protein>
    <submittedName>
        <fullName evidence="1">Uncharacterized protein</fullName>
    </submittedName>
</protein>
<comment type="caution">
    <text evidence="1">The sequence shown here is derived from an EMBL/GenBank/DDBJ whole genome shotgun (WGS) entry which is preliminary data.</text>
</comment>
<dbReference type="PATRIC" id="fig|1121326.3.peg.5549"/>
<evidence type="ECO:0000313" key="2">
    <source>
        <dbReference type="Proteomes" id="UP000076603"/>
    </source>
</evidence>
<keyword evidence="2" id="KW-1185">Reference proteome</keyword>
<proteinExistence type="predicted"/>
<name>A0A162R111_9CLOT</name>